<comment type="caution">
    <text evidence="2">The sequence shown here is derived from an EMBL/GenBank/DDBJ whole genome shotgun (WGS) entry which is preliminary data.</text>
</comment>
<dbReference type="Proteomes" id="UP001519342">
    <property type="component" value="Unassembled WGS sequence"/>
</dbReference>
<evidence type="ECO:0000313" key="2">
    <source>
        <dbReference type="EMBL" id="MBP1926820.1"/>
    </source>
</evidence>
<proteinExistence type="predicted"/>
<organism evidence="2 3">
    <name type="scientific">Sedimentibacter acidaminivorans</name>
    <dbReference type="NCBI Taxonomy" id="913099"/>
    <lineage>
        <taxon>Bacteria</taxon>
        <taxon>Bacillati</taxon>
        <taxon>Bacillota</taxon>
        <taxon>Tissierellia</taxon>
        <taxon>Sedimentibacter</taxon>
    </lineage>
</organism>
<keyword evidence="3" id="KW-1185">Reference proteome</keyword>
<dbReference type="InterPro" id="IPR050744">
    <property type="entry name" value="AI-2_Isomerase_LsrG"/>
</dbReference>
<sequence length="94" mass="11018">MIKIVAKGFFHEGKVNEAIKLYEELVQKSRNEKGCISYNLFQDKKDDTILTVIEEWEGEEALELHKNTEHFIRIVPLLGDLRKKSELNIYNLVL</sequence>
<dbReference type="SUPFAM" id="SSF54909">
    <property type="entry name" value="Dimeric alpha+beta barrel"/>
    <property type="match status" value="1"/>
</dbReference>
<dbReference type="PROSITE" id="PS51725">
    <property type="entry name" value="ABM"/>
    <property type="match status" value="1"/>
</dbReference>
<accession>A0ABS4GHG1</accession>
<evidence type="ECO:0000259" key="1">
    <source>
        <dbReference type="PROSITE" id="PS51725"/>
    </source>
</evidence>
<protein>
    <submittedName>
        <fullName evidence="2">Pentatricopeptide repeat protein</fullName>
    </submittedName>
</protein>
<gene>
    <name evidence="2" type="ORF">J2Z76_002690</name>
</gene>
<dbReference type="PANTHER" id="PTHR33336:SF15">
    <property type="entry name" value="ABM DOMAIN-CONTAINING PROTEIN"/>
    <property type="match status" value="1"/>
</dbReference>
<name>A0ABS4GHG1_9FIRM</name>
<dbReference type="RefSeq" id="WP_209512540.1">
    <property type="nucleotide sequence ID" value="NZ_JAGGKS010000008.1"/>
</dbReference>
<dbReference type="EMBL" id="JAGGKS010000008">
    <property type="protein sequence ID" value="MBP1926820.1"/>
    <property type="molecule type" value="Genomic_DNA"/>
</dbReference>
<dbReference type="Pfam" id="PF03992">
    <property type="entry name" value="ABM"/>
    <property type="match status" value="1"/>
</dbReference>
<dbReference type="InterPro" id="IPR011008">
    <property type="entry name" value="Dimeric_a/b-barrel"/>
</dbReference>
<dbReference type="Gene3D" id="3.30.70.100">
    <property type="match status" value="1"/>
</dbReference>
<dbReference type="PANTHER" id="PTHR33336">
    <property type="entry name" value="QUINOL MONOOXYGENASE YGIN-RELATED"/>
    <property type="match status" value="1"/>
</dbReference>
<reference evidence="2 3" key="1">
    <citation type="submission" date="2021-03" db="EMBL/GenBank/DDBJ databases">
        <title>Genomic Encyclopedia of Type Strains, Phase IV (KMG-IV): sequencing the most valuable type-strain genomes for metagenomic binning, comparative biology and taxonomic classification.</title>
        <authorList>
            <person name="Goeker M."/>
        </authorList>
    </citation>
    <scope>NUCLEOTIDE SEQUENCE [LARGE SCALE GENOMIC DNA]</scope>
    <source>
        <strain evidence="2 3">DSM 24004</strain>
    </source>
</reference>
<dbReference type="InterPro" id="IPR007138">
    <property type="entry name" value="ABM_dom"/>
</dbReference>
<evidence type="ECO:0000313" key="3">
    <source>
        <dbReference type="Proteomes" id="UP001519342"/>
    </source>
</evidence>
<feature type="domain" description="ABM" evidence="1">
    <location>
        <begin position="2"/>
        <end position="90"/>
    </location>
</feature>